<dbReference type="GO" id="GO:0016491">
    <property type="term" value="F:oxidoreductase activity"/>
    <property type="evidence" value="ECO:0007669"/>
    <property type="project" value="UniProtKB-KW"/>
</dbReference>
<dbReference type="STRING" id="479435.Kfla_5634"/>
<dbReference type="AlphaFoldDB" id="D2PP44"/>
<dbReference type="KEGG" id="kfl:Kfla_5634"/>
<dbReference type="EMBL" id="CP001736">
    <property type="protein sequence ID" value="ADB34640.1"/>
    <property type="molecule type" value="Genomic_DNA"/>
</dbReference>
<evidence type="ECO:0000256" key="3">
    <source>
        <dbReference type="RuleBase" id="RU000363"/>
    </source>
</evidence>
<gene>
    <name evidence="4" type="ordered locus">Kfla_5634</name>
</gene>
<keyword evidence="5" id="KW-1185">Reference proteome</keyword>
<evidence type="ECO:0000313" key="5">
    <source>
        <dbReference type="Proteomes" id="UP000007967"/>
    </source>
</evidence>
<dbReference type="Pfam" id="PF00106">
    <property type="entry name" value="adh_short"/>
    <property type="match status" value="1"/>
</dbReference>
<reference evidence="5" key="1">
    <citation type="submission" date="2009-09" db="EMBL/GenBank/DDBJ databases">
        <title>The complete genome of Kribbella flavida DSM 17836.</title>
        <authorList>
            <consortium name="US DOE Joint Genome Institute (JGI-PGF)"/>
            <person name="Lucas S."/>
            <person name="Copeland A."/>
            <person name="Lapidus A."/>
            <person name="Glavina del Rio T."/>
            <person name="Dalin E."/>
            <person name="Tice H."/>
            <person name="Bruce D."/>
            <person name="Goodwin L."/>
            <person name="Pitluck S."/>
            <person name="Kyrpides N."/>
            <person name="Mavromatis K."/>
            <person name="Ivanova N."/>
            <person name="Saunders E."/>
            <person name="Brettin T."/>
            <person name="Detter J.C."/>
            <person name="Han C."/>
            <person name="Larimer F."/>
            <person name="Land M."/>
            <person name="Hauser L."/>
            <person name="Markowitz V."/>
            <person name="Cheng J.-F."/>
            <person name="Hugenholtz P."/>
            <person name="Woyke T."/>
            <person name="Wu D."/>
            <person name="Pukall R."/>
            <person name="Klenk H.-P."/>
            <person name="Eisen J.A."/>
        </authorList>
    </citation>
    <scope>NUCLEOTIDE SEQUENCE [LARGE SCALE GENOMIC DNA]</scope>
    <source>
        <strain evidence="5">DSM 17836 / JCM 10339 / NBRC 14399</strain>
    </source>
</reference>
<evidence type="ECO:0000313" key="4">
    <source>
        <dbReference type="EMBL" id="ADB34640.1"/>
    </source>
</evidence>
<evidence type="ECO:0000256" key="2">
    <source>
        <dbReference type="ARBA" id="ARBA00023002"/>
    </source>
</evidence>
<dbReference type="CDD" id="cd05233">
    <property type="entry name" value="SDR_c"/>
    <property type="match status" value="1"/>
</dbReference>
<accession>D2PP44</accession>
<dbReference type="SUPFAM" id="SSF51735">
    <property type="entry name" value="NAD(P)-binding Rossmann-fold domains"/>
    <property type="match status" value="1"/>
</dbReference>
<dbReference type="eggNOG" id="COG4221">
    <property type="taxonomic scope" value="Bacteria"/>
</dbReference>
<dbReference type="PRINTS" id="PR00080">
    <property type="entry name" value="SDRFAMILY"/>
</dbReference>
<name>D2PP44_KRIFD</name>
<dbReference type="PANTHER" id="PTHR43669">
    <property type="entry name" value="5-KETO-D-GLUCONATE 5-REDUCTASE"/>
    <property type="match status" value="1"/>
</dbReference>
<dbReference type="OrthoDB" id="658698at2"/>
<dbReference type="HOGENOM" id="CLU_010194_2_10_11"/>
<comment type="similarity">
    <text evidence="1 3">Belongs to the short-chain dehydrogenases/reductases (SDR) family.</text>
</comment>
<reference evidence="4 5" key="2">
    <citation type="journal article" date="2010" name="Stand. Genomic Sci.">
        <title>Complete genome sequence of Kribbella flavida type strain (IFO 14399).</title>
        <authorList>
            <person name="Pukall R."/>
            <person name="Lapidus A."/>
            <person name="Glavina Del Rio T."/>
            <person name="Copeland A."/>
            <person name="Tice H."/>
            <person name="Cheng J.-F."/>
            <person name="Lucas S."/>
            <person name="Chen F."/>
            <person name="Nolan M."/>
            <person name="LaButti K."/>
            <person name="Pati A."/>
            <person name="Ivanova N."/>
            <person name="Mavrommatis K."/>
            <person name="Mikhailova N."/>
            <person name="Pitluck S."/>
            <person name="Bruce D."/>
            <person name="Goodwin L."/>
            <person name="Land M."/>
            <person name="Hauser L."/>
            <person name="Chang Y.-J."/>
            <person name="Jeffries C.D."/>
            <person name="Chen A."/>
            <person name="Palaniappan K."/>
            <person name="Chain P."/>
            <person name="Rohde M."/>
            <person name="Goeker M."/>
            <person name="Bristow J."/>
            <person name="Eisen J.A."/>
            <person name="Markowitz V."/>
            <person name="Hugenholtz P."/>
            <person name="Kyrpides N.C."/>
            <person name="Klenk H.-P."/>
            <person name="Brettin T."/>
        </authorList>
    </citation>
    <scope>NUCLEOTIDE SEQUENCE [LARGE SCALE GENOMIC DNA]</scope>
    <source>
        <strain evidence="5">DSM 17836 / JCM 10339 / NBRC 14399</strain>
    </source>
</reference>
<dbReference type="PRINTS" id="PR00081">
    <property type="entry name" value="GDHRDH"/>
</dbReference>
<proteinExistence type="inferred from homology"/>
<dbReference type="PANTHER" id="PTHR43669:SF12">
    <property type="entry name" value="BLR5618 PROTEIN"/>
    <property type="match status" value="1"/>
</dbReference>
<organism evidence="4 5">
    <name type="scientific">Kribbella flavida (strain DSM 17836 / JCM 10339 / NBRC 14399)</name>
    <dbReference type="NCBI Taxonomy" id="479435"/>
    <lineage>
        <taxon>Bacteria</taxon>
        <taxon>Bacillati</taxon>
        <taxon>Actinomycetota</taxon>
        <taxon>Actinomycetes</taxon>
        <taxon>Propionibacteriales</taxon>
        <taxon>Kribbellaceae</taxon>
        <taxon>Kribbella</taxon>
    </lineage>
</organism>
<dbReference type="InterPro" id="IPR036291">
    <property type="entry name" value="NAD(P)-bd_dom_sf"/>
</dbReference>
<keyword evidence="2" id="KW-0560">Oxidoreductase</keyword>
<dbReference type="Proteomes" id="UP000007967">
    <property type="component" value="Chromosome"/>
</dbReference>
<dbReference type="RefSeq" id="WP_012923194.1">
    <property type="nucleotide sequence ID" value="NC_013729.1"/>
</dbReference>
<protein>
    <submittedName>
        <fullName evidence="4">Short-chain dehydrogenase/reductase SDR</fullName>
    </submittedName>
</protein>
<dbReference type="Gene3D" id="3.40.50.720">
    <property type="entry name" value="NAD(P)-binding Rossmann-like Domain"/>
    <property type="match status" value="1"/>
</dbReference>
<sequence length="252" mass="25593">MQRIAVVTGGGSGLGREMALALAGSGFQVTVTGRTESKLLETAAAAGEVGPVGPAGVGSVRTAVLDVSDGLAVQAFFANLERIDVLVNNAGTGMPAAPVEQVAEADWRAVVDTNLTGSFLCAQAAFALMLRQDPKGGRIINNGSLSAHVPRPHAIAYTASKHAVTGLTKGLELEGRPHGITAGQIDIGNAATAMTERMEQGALQPDGSTAVEPTFDPKIVADFVARVALLPTSVAVPNLTVMAAGMPYAGRG</sequence>
<evidence type="ECO:0000256" key="1">
    <source>
        <dbReference type="ARBA" id="ARBA00006484"/>
    </source>
</evidence>
<dbReference type="InterPro" id="IPR002347">
    <property type="entry name" value="SDR_fam"/>
</dbReference>